<proteinExistence type="predicted"/>
<name>A0A9W9V141_PENBR</name>
<reference evidence="1" key="1">
    <citation type="submission" date="2022-12" db="EMBL/GenBank/DDBJ databases">
        <authorList>
            <person name="Petersen C."/>
        </authorList>
    </citation>
    <scope>NUCLEOTIDE SEQUENCE</scope>
    <source>
        <strain evidence="1">IBT 35675</strain>
    </source>
</reference>
<gene>
    <name evidence="1" type="ORF">N7541_003479</name>
</gene>
<dbReference type="EMBL" id="JAPZBR010000002">
    <property type="protein sequence ID" value="KAJ5362635.1"/>
    <property type="molecule type" value="Genomic_DNA"/>
</dbReference>
<evidence type="ECO:0000313" key="2">
    <source>
        <dbReference type="Proteomes" id="UP001148299"/>
    </source>
</evidence>
<keyword evidence="2" id="KW-1185">Reference proteome</keyword>
<dbReference type="Proteomes" id="UP001148299">
    <property type="component" value="Unassembled WGS sequence"/>
</dbReference>
<organism evidence="1 2">
    <name type="scientific">Penicillium brevicompactum</name>
    <dbReference type="NCBI Taxonomy" id="5074"/>
    <lineage>
        <taxon>Eukaryota</taxon>
        <taxon>Fungi</taxon>
        <taxon>Dikarya</taxon>
        <taxon>Ascomycota</taxon>
        <taxon>Pezizomycotina</taxon>
        <taxon>Eurotiomycetes</taxon>
        <taxon>Eurotiomycetidae</taxon>
        <taxon>Eurotiales</taxon>
        <taxon>Aspergillaceae</taxon>
        <taxon>Penicillium</taxon>
    </lineage>
</organism>
<dbReference type="AlphaFoldDB" id="A0A9W9V141"/>
<reference evidence="1" key="2">
    <citation type="journal article" date="2023" name="IMA Fungus">
        <title>Comparative genomic study of the Penicillium genus elucidates a diverse pangenome and 15 lateral gene transfer events.</title>
        <authorList>
            <person name="Petersen C."/>
            <person name="Sorensen T."/>
            <person name="Nielsen M.R."/>
            <person name="Sondergaard T.E."/>
            <person name="Sorensen J.L."/>
            <person name="Fitzpatrick D.A."/>
            <person name="Frisvad J.C."/>
            <person name="Nielsen K.L."/>
        </authorList>
    </citation>
    <scope>NUCLEOTIDE SEQUENCE</scope>
    <source>
        <strain evidence="1">IBT 35675</strain>
    </source>
</reference>
<comment type="caution">
    <text evidence="1">The sequence shown here is derived from an EMBL/GenBank/DDBJ whole genome shotgun (WGS) entry which is preliminary data.</text>
</comment>
<evidence type="ECO:0000313" key="1">
    <source>
        <dbReference type="EMBL" id="KAJ5362635.1"/>
    </source>
</evidence>
<sequence length="162" mass="18582">MSNNPLKSPLIGPGAHHHKDWDKIEHQIKKRVAYRGQNQACFLPDRDSFHLENIKLPMMNNQHFCLCLHLLIDINVPRPYVDDPNAQRWYDLSRQLVGVLMSSMDAWFLTDVMKLGAKCTFADEFVATVKQQLGVWVSYTTPQMLLPYGWSESSCSDTATES</sequence>
<accession>A0A9W9V141</accession>
<protein>
    <submittedName>
        <fullName evidence="1">Uncharacterized protein</fullName>
    </submittedName>
</protein>